<dbReference type="Proteomes" id="UP001159659">
    <property type="component" value="Unassembled WGS sequence"/>
</dbReference>
<evidence type="ECO:0000313" key="6">
    <source>
        <dbReference type="Proteomes" id="UP001159659"/>
    </source>
</evidence>
<comment type="subcellular location">
    <subcellularLocation>
        <location evidence="1">Host cell</location>
    </subcellularLocation>
    <subcellularLocation>
        <location evidence="2">Secreted</location>
    </subcellularLocation>
</comment>
<evidence type="ECO:0000256" key="2">
    <source>
        <dbReference type="ARBA" id="ARBA00004613"/>
    </source>
</evidence>
<gene>
    <name evidence="5" type="ORF">PFR002_LOCUS7057</name>
</gene>
<dbReference type="EMBL" id="CANTFK010000901">
    <property type="protein sequence ID" value="CAI5733004.1"/>
    <property type="molecule type" value="Genomic_DNA"/>
</dbReference>
<proteinExistence type="predicted"/>
<evidence type="ECO:0000313" key="5">
    <source>
        <dbReference type="EMBL" id="CAI5733004.1"/>
    </source>
</evidence>
<accession>A0AAV0U8B2</accession>
<dbReference type="InterPro" id="IPR045379">
    <property type="entry name" value="Crinkler_N"/>
</dbReference>
<organism evidence="5 6">
    <name type="scientific">Peronospora farinosa</name>
    <dbReference type="NCBI Taxonomy" id="134698"/>
    <lineage>
        <taxon>Eukaryota</taxon>
        <taxon>Sar</taxon>
        <taxon>Stramenopiles</taxon>
        <taxon>Oomycota</taxon>
        <taxon>Peronosporomycetes</taxon>
        <taxon>Peronosporales</taxon>
        <taxon>Peronosporaceae</taxon>
        <taxon>Peronospora</taxon>
    </lineage>
</organism>
<evidence type="ECO:0000256" key="3">
    <source>
        <dbReference type="ARBA" id="ARBA00022525"/>
    </source>
</evidence>
<evidence type="ECO:0000259" key="4">
    <source>
        <dbReference type="Pfam" id="PF20147"/>
    </source>
</evidence>
<feature type="domain" description="Crinkler effector protein N-terminal" evidence="4">
    <location>
        <begin position="2"/>
        <end position="119"/>
    </location>
</feature>
<protein>
    <recommendedName>
        <fullName evidence="4">Crinkler effector protein N-terminal domain-containing protein</fullName>
    </recommendedName>
</protein>
<sequence>MVKLFCVIVGVKGSAFPVNIDTTKSVCVGDLKDAITAKNASALKNVDADQLRLLLAKETDGEWLSSGLKIVKKQKKGEKTAYIEALTAEENELQADHFLEVIFVKKTLPPRGYIHVLIKLPESIMYAASLTTNVLLSTTTALNEPEKYAEECISLDG</sequence>
<comment type="caution">
    <text evidence="5">The sequence shown here is derived from an EMBL/GenBank/DDBJ whole genome shotgun (WGS) entry which is preliminary data.</text>
</comment>
<dbReference type="Pfam" id="PF20147">
    <property type="entry name" value="Crinkler"/>
    <property type="match status" value="1"/>
</dbReference>
<name>A0AAV0U8B2_9STRA</name>
<dbReference type="GO" id="GO:0043657">
    <property type="term" value="C:host cell"/>
    <property type="evidence" value="ECO:0007669"/>
    <property type="project" value="UniProtKB-SubCell"/>
</dbReference>
<dbReference type="GO" id="GO:0005576">
    <property type="term" value="C:extracellular region"/>
    <property type="evidence" value="ECO:0007669"/>
    <property type="project" value="UniProtKB-SubCell"/>
</dbReference>
<dbReference type="AlphaFoldDB" id="A0AAV0U8B2"/>
<keyword evidence="3" id="KW-0964">Secreted</keyword>
<reference evidence="5" key="1">
    <citation type="submission" date="2022-12" db="EMBL/GenBank/DDBJ databases">
        <authorList>
            <person name="Webb A."/>
        </authorList>
    </citation>
    <scope>NUCLEOTIDE SEQUENCE</scope>
    <source>
        <strain evidence="5">Pf2</strain>
    </source>
</reference>
<evidence type="ECO:0000256" key="1">
    <source>
        <dbReference type="ARBA" id="ARBA00004340"/>
    </source>
</evidence>